<feature type="region of interest" description="Disordered" evidence="1">
    <location>
        <begin position="323"/>
        <end position="377"/>
    </location>
</feature>
<name>A0A2A9PCF4_OPHUN</name>
<reference evidence="3 4" key="2">
    <citation type="journal article" date="2017" name="Sci. Rep.">
        <title>Ant-infecting Ophiocordyceps genomes reveal a high diversity of potential behavioral manipulation genes and a possible major role for enterotoxins.</title>
        <authorList>
            <person name="de Bekker C."/>
            <person name="Ohm R.A."/>
            <person name="Evans H.C."/>
            <person name="Brachmann A."/>
            <person name="Hughes D.P."/>
        </authorList>
    </citation>
    <scope>NUCLEOTIDE SEQUENCE [LARGE SCALE GENOMIC DNA]</scope>
    <source>
        <strain evidence="3 4">SC16a</strain>
    </source>
</reference>
<evidence type="ECO:0000313" key="3">
    <source>
        <dbReference type="EMBL" id="PFH59109.1"/>
    </source>
</evidence>
<organism evidence="3 4">
    <name type="scientific">Ophiocordyceps unilateralis</name>
    <name type="common">Zombie-ant fungus</name>
    <name type="synonym">Torrubia unilateralis</name>
    <dbReference type="NCBI Taxonomy" id="268505"/>
    <lineage>
        <taxon>Eukaryota</taxon>
        <taxon>Fungi</taxon>
        <taxon>Dikarya</taxon>
        <taxon>Ascomycota</taxon>
        <taxon>Pezizomycotina</taxon>
        <taxon>Sordariomycetes</taxon>
        <taxon>Hypocreomycetidae</taxon>
        <taxon>Hypocreales</taxon>
        <taxon>Ophiocordycipitaceae</taxon>
        <taxon>Ophiocordyceps</taxon>
    </lineage>
</organism>
<comment type="caution">
    <text evidence="3">The sequence shown here is derived from an EMBL/GenBank/DDBJ whole genome shotgun (WGS) entry which is preliminary data.</text>
</comment>
<reference evidence="3 4" key="1">
    <citation type="journal article" date="2015" name="BMC Genomics">
        <title>Gene expression during zombie ant biting behavior reflects the complexity underlying fungal parasitic behavioral manipulation.</title>
        <authorList>
            <person name="de Bekker C."/>
            <person name="Ohm R.A."/>
            <person name="Loreto R.G."/>
            <person name="Sebastian A."/>
            <person name="Albert I."/>
            <person name="Merrow M."/>
            <person name="Brachmann A."/>
            <person name="Hughes D.P."/>
        </authorList>
    </citation>
    <scope>NUCLEOTIDE SEQUENCE [LARGE SCALE GENOMIC DNA]</scope>
    <source>
        <strain evidence="3 4">SC16a</strain>
    </source>
</reference>
<dbReference type="Proteomes" id="UP000037136">
    <property type="component" value="Unassembled WGS sequence"/>
</dbReference>
<dbReference type="AlphaFoldDB" id="A0A2A9PCF4"/>
<evidence type="ECO:0000256" key="1">
    <source>
        <dbReference type="SAM" id="MobiDB-lite"/>
    </source>
</evidence>
<feature type="compositionally biased region" description="Polar residues" evidence="1">
    <location>
        <begin position="345"/>
        <end position="364"/>
    </location>
</feature>
<keyword evidence="4" id="KW-1185">Reference proteome</keyword>
<feature type="signal peptide" evidence="2">
    <location>
        <begin position="1"/>
        <end position="17"/>
    </location>
</feature>
<dbReference type="OrthoDB" id="4927013at2759"/>
<sequence length="377" mass="41147">MRAAAILVALGALAAHAVPDVDKLNKAFADTGSKMQALADAIDKWPGTILTGGELVCQALEVRKSLDHYSKVVNGIRKISEAERKRAGIHIIRLADPALNLNESFSKATGKFNNNPGAMAAIYEVVKAEKKAYLELIASTVKKMPGSISKSGVPGSQDNLADYVQKFSEKEWDRRIEHLKPPPEHNTTFDQYIAVLAKHATWMNLTPLCPHLPALLKSIGSGEDVKFEAVVDLFTKVLKASGITDDVSIQTILGVAKTVAVEADNVRNVLSGFLIFDDFFKSFISVADIIELAPSFVKQLRVADFAISPQALDQLLGNLLRGQKKPQARVDDRNRARRKEGRGPSSDQPSDSKAKTRTQTTGSRSKQRVTRPQKAVE</sequence>
<feature type="chain" id="PRO_5013038393" evidence="2">
    <location>
        <begin position="18"/>
        <end position="377"/>
    </location>
</feature>
<evidence type="ECO:0000313" key="4">
    <source>
        <dbReference type="Proteomes" id="UP000037136"/>
    </source>
</evidence>
<protein>
    <submittedName>
        <fullName evidence="3">Uncharacterized protein</fullName>
    </submittedName>
</protein>
<evidence type="ECO:0000256" key="2">
    <source>
        <dbReference type="SAM" id="SignalP"/>
    </source>
</evidence>
<accession>A0A2A9PCF4</accession>
<dbReference type="EMBL" id="LAZP02000226">
    <property type="protein sequence ID" value="PFH59109.1"/>
    <property type="molecule type" value="Genomic_DNA"/>
</dbReference>
<gene>
    <name evidence="3" type="ORF">XA68_12800</name>
</gene>
<proteinExistence type="predicted"/>
<keyword evidence="2" id="KW-0732">Signal</keyword>